<protein>
    <recommendedName>
        <fullName evidence="2">BPTI/Kunitz inhibitor domain-containing protein</fullName>
    </recommendedName>
</protein>
<organism evidence="1">
    <name type="scientific">Amblyomma maculatum</name>
    <name type="common">Gulf Coast tick</name>
    <dbReference type="NCBI Taxonomy" id="34609"/>
    <lineage>
        <taxon>Eukaryota</taxon>
        <taxon>Metazoa</taxon>
        <taxon>Ecdysozoa</taxon>
        <taxon>Arthropoda</taxon>
        <taxon>Chelicerata</taxon>
        <taxon>Arachnida</taxon>
        <taxon>Acari</taxon>
        <taxon>Parasitiformes</taxon>
        <taxon>Ixodida</taxon>
        <taxon>Ixodoidea</taxon>
        <taxon>Ixodidae</taxon>
        <taxon>Amblyomminae</taxon>
        <taxon>Amblyomma</taxon>
    </lineage>
</organism>
<proteinExistence type="evidence at transcript level"/>
<accession>G3MR11</accession>
<dbReference type="EMBL" id="JO844312">
    <property type="protein sequence ID" value="AEO35929.1"/>
    <property type="molecule type" value="mRNA"/>
</dbReference>
<name>G3MR11_AMBMU</name>
<dbReference type="GO" id="GO:0004867">
    <property type="term" value="F:serine-type endopeptidase inhibitor activity"/>
    <property type="evidence" value="ECO:0007669"/>
    <property type="project" value="InterPro"/>
</dbReference>
<dbReference type="AlphaFoldDB" id="G3MR11"/>
<evidence type="ECO:0008006" key="2">
    <source>
        <dbReference type="Google" id="ProtNLM"/>
    </source>
</evidence>
<reference evidence="1" key="1">
    <citation type="journal article" date="2011" name="PLoS ONE">
        <title>A deep insight into the sialotranscriptome of the gulf coast tick, Amblyomma maculatum.</title>
        <authorList>
            <person name="Karim S."/>
            <person name="Singh P."/>
            <person name="Ribeiro J.M."/>
        </authorList>
    </citation>
    <scope>NUCLEOTIDE SEQUENCE</scope>
    <source>
        <tissue evidence="1">Salivary gland</tissue>
    </source>
</reference>
<dbReference type="Gene3D" id="4.10.410.10">
    <property type="entry name" value="Pancreatic trypsin inhibitor Kunitz domain"/>
    <property type="match status" value="1"/>
</dbReference>
<sequence>MPVTGGPVYVCNQSPNRFSSLEECRRDCANASRPHRLCMATPQFSHCEKDLAGSWWFSNGTACEEWRFPLGLCPAQGSSVFASAHQCRENCLLPRDKLQCRHRPEPQVCAMEQLTYPYFAVVDDDGSFRCLEASSSTLSGYQCQTGANHFVSVDSCNSTCVHGEH</sequence>
<dbReference type="InterPro" id="IPR036880">
    <property type="entry name" value="Kunitz_BPTI_sf"/>
</dbReference>
<evidence type="ECO:0000313" key="1">
    <source>
        <dbReference type="EMBL" id="AEO35929.1"/>
    </source>
</evidence>